<accession>A0ABD2QQC0</accession>
<reference evidence="5 6" key="1">
    <citation type="submission" date="2024-11" db="EMBL/GenBank/DDBJ databases">
        <title>Adaptive evolution of stress response genes in parasites aligns with host niche diversity.</title>
        <authorList>
            <person name="Hahn C."/>
            <person name="Resl P."/>
        </authorList>
    </citation>
    <scope>NUCLEOTIDE SEQUENCE [LARGE SCALE GENOMIC DNA]</scope>
    <source>
        <strain evidence="5">EGGRZ-B1_66</strain>
        <tissue evidence="5">Body</tissue>
    </source>
</reference>
<name>A0ABD2QQC0_9PLAT</name>
<protein>
    <submittedName>
        <fullName evidence="5">Ankyrin repeat domain-containing protein 44</fullName>
    </submittedName>
</protein>
<dbReference type="PROSITE" id="PS50297">
    <property type="entry name" value="ANK_REP_REGION"/>
    <property type="match status" value="2"/>
</dbReference>
<keyword evidence="6" id="KW-1185">Reference proteome</keyword>
<dbReference type="SUPFAM" id="SSF48403">
    <property type="entry name" value="Ankyrin repeat"/>
    <property type="match status" value="1"/>
</dbReference>
<dbReference type="PANTHER" id="PTHR24173:SF74">
    <property type="entry name" value="ANKYRIN REPEAT DOMAIN-CONTAINING PROTEIN 16"/>
    <property type="match status" value="1"/>
</dbReference>
<dbReference type="AlphaFoldDB" id="A0ABD2QQC0"/>
<comment type="caution">
    <text evidence="5">The sequence shown here is derived from an EMBL/GenBank/DDBJ whole genome shotgun (WGS) entry which is preliminary data.</text>
</comment>
<dbReference type="Pfam" id="PF12796">
    <property type="entry name" value="Ank_2"/>
    <property type="match status" value="1"/>
</dbReference>
<feature type="region of interest" description="Disordered" evidence="4">
    <location>
        <begin position="357"/>
        <end position="381"/>
    </location>
</feature>
<dbReference type="Proteomes" id="UP001626550">
    <property type="component" value="Unassembled WGS sequence"/>
</dbReference>
<evidence type="ECO:0000256" key="3">
    <source>
        <dbReference type="PROSITE-ProRule" id="PRU00023"/>
    </source>
</evidence>
<dbReference type="InterPro" id="IPR002110">
    <property type="entry name" value="Ankyrin_rpt"/>
</dbReference>
<proteinExistence type="predicted"/>
<evidence type="ECO:0000256" key="1">
    <source>
        <dbReference type="ARBA" id="ARBA00022737"/>
    </source>
</evidence>
<feature type="repeat" description="ANK" evidence="3">
    <location>
        <begin position="120"/>
        <end position="152"/>
    </location>
</feature>
<dbReference type="InterPro" id="IPR036770">
    <property type="entry name" value="Ankyrin_rpt-contain_sf"/>
</dbReference>
<dbReference type="SMART" id="SM00248">
    <property type="entry name" value="ANK"/>
    <property type="match status" value="4"/>
</dbReference>
<evidence type="ECO:0000313" key="6">
    <source>
        <dbReference type="Proteomes" id="UP001626550"/>
    </source>
</evidence>
<feature type="compositionally biased region" description="Basic and acidic residues" evidence="4">
    <location>
        <begin position="357"/>
        <end position="370"/>
    </location>
</feature>
<feature type="repeat" description="ANK" evidence="3">
    <location>
        <begin position="60"/>
        <end position="87"/>
    </location>
</feature>
<gene>
    <name evidence="5" type="primary">ANKRD44</name>
    <name evidence="5" type="ORF">Ciccas_000627</name>
</gene>
<feature type="repeat" description="ANK" evidence="3">
    <location>
        <begin position="87"/>
        <end position="119"/>
    </location>
</feature>
<sequence>MELQSEMIKKISREFQLLNKQQKRDAFKHTCATGSTRIVSALLNYVSPDDLETPFYAACLHSACQNGFLDVVELLVKNGSDIEMKQNGDTPLMVAVEMGHLSITSYLLSSGAHVNVKDNKQETALMKAIKKGHTTIVKELLLYGACPNLEKTNDLLKLADRLQQNELIFELTKSSLKLDSSLNLILQSYLHDSFFIQMNPSDDARRSLFPVQLINPNYETDYLVNFQLCSKELASLSNALMLFVICAVQLEGETGDLFHRPTCKLNFITILPPEENTKECFPPKYKSNGIRIIRYISNSNLDHMQEWRLKSSKPKVRQFTFVDHFSYQDKNSKHPLLLVGLIRIEVRHDLESTLKESNKVTKSRIAEQSKAKRVSHSNKENQNNYEETAIHLCIDHSNEGINSTFCTDTNCFLKEYCKQRANFRRIKRTLYKKLIEFGIDMIYEGEKNSRYEYHQIDKRRHGKIGKQVCEEHMLFGMDSIKCIESHCFLKQLPDLEFDLRLLHRQLNRKLIDAGIHI</sequence>
<dbReference type="PROSITE" id="PS50088">
    <property type="entry name" value="ANK_REPEAT"/>
    <property type="match status" value="3"/>
</dbReference>
<dbReference type="Gene3D" id="1.25.40.20">
    <property type="entry name" value="Ankyrin repeat-containing domain"/>
    <property type="match status" value="1"/>
</dbReference>
<evidence type="ECO:0000256" key="2">
    <source>
        <dbReference type="ARBA" id="ARBA00023043"/>
    </source>
</evidence>
<organism evidence="5 6">
    <name type="scientific">Cichlidogyrus casuarinus</name>
    <dbReference type="NCBI Taxonomy" id="1844966"/>
    <lineage>
        <taxon>Eukaryota</taxon>
        <taxon>Metazoa</taxon>
        <taxon>Spiralia</taxon>
        <taxon>Lophotrochozoa</taxon>
        <taxon>Platyhelminthes</taxon>
        <taxon>Monogenea</taxon>
        <taxon>Monopisthocotylea</taxon>
        <taxon>Dactylogyridea</taxon>
        <taxon>Ancyrocephalidae</taxon>
        <taxon>Cichlidogyrus</taxon>
    </lineage>
</organism>
<keyword evidence="1" id="KW-0677">Repeat</keyword>
<keyword evidence="2 3" id="KW-0040">ANK repeat</keyword>
<dbReference type="EMBL" id="JBJKFK010000036">
    <property type="protein sequence ID" value="KAL3320691.1"/>
    <property type="molecule type" value="Genomic_DNA"/>
</dbReference>
<evidence type="ECO:0000313" key="5">
    <source>
        <dbReference type="EMBL" id="KAL3320691.1"/>
    </source>
</evidence>
<dbReference type="PANTHER" id="PTHR24173">
    <property type="entry name" value="ANKYRIN REPEAT CONTAINING"/>
    <property type="match status" value="1"/>
</dbReference>
<evidence type="ECO:0000256" key="4">
    <source>
        <dbReference type="SAM" id="MobiDB-lite"/>
    </source>
</evidence>